<reference evidence="4" key="2">
    <citation type="submission" date="2020-04" db="EMBL/GenBank/DDBJ databases">
        <authorList>
            <consortium name="NCBI Genome Project"/>
        </authorList>
    </citation>
    <scope>NUCLEOTIDE SEQUENCE</scope>
    <source>
        <strain evidence="4">CBS 304.34</strain>
    </source>
</reference>
<keyword evidence="1" id="KW-0732">Signal</keyword>
<gene>
    <name evidence="2 4" type="ORF">BDZ99DRAFT_461611</name>
</gene>
<dbReference type="AlphaFoldDB" id="A0A6A6YSQ3"/>
<dbReference type="RefSeq" id="XP_033578552.1">
    <property type="nucleotide sequence ID" value="XM_033719657.1"/>
</dbReference>
<evidence type="ECO:0000313" key="4">
    <source>
        <dbReference type="RefSeq" id="XP_033578552.1"/>
    </source>
</evidence>
<proteinExistence type="predicted"/>
<evidence type="ECO:0008006" key="5">
    <source>
        <dbReference type="Google" id="ProtNLM"/>
    </source>
</evidence>
<evidence type="ECO:0000313" key="3">
    <source>
        <dbReference type="Proteomes" id="UP000504636"/>
    </source>
</evidence>
<feature type="signal peptide" evidence="1">
    <location>
        <begin position="1"/>
        <end position="23"/>
    </location>
</feature>
<organism evidence="2">
    <name type="scientific">Mytilinidion resinicola</name>
    <dbReference type="NCBI Taxonomy" id="574789"/>
    <lineage>
        <taxon>Eukaryota</taxon>
        <taxon>Fungi</taxon>
        <taxon>Dikarya</taxon>
        <taxon>Ascomycota</taxon>
        <taxon>Pezizomycotina</taxon>
        <taxon>Dothideomycetes</taxon>
        <taxon>Pleosporomycetidae</taxon>
        <taxon>Mytilinidiales</taxon>
        <taxon>Mytilinidiaceae</taxon>
        <taxon>Mytilinidion</taxon>
    </lineage>
</organism>
<evidence type="ECO:0000256" key="1">
    <source>
        <dbReference type="SAM" id="SignalP"/>
    </source>
</evidence>
<reference evidence="2 4" key="1">
    <citation type="journal article" date="2020" name="Stud. Mycol.">
        <title>101 Dothideomycetes genomes: a test case for predicting lifestyles and emergence of pathogens.</title>
        <authorList>
            <person name="Haridas S."/>
            <person name="Albert R."/>
            <person name="Binder M."/>
            <person name="Bloem J."/>
            <person name="Labutti K."/>
            <person name="Salamov A."/>
            <person name="Andreopoulos B."/>
            <person name="Baker S."/>
            <person name="Barry K."/>
            <person name="Bills G."/>
            <person name="Bluhm B."/>
            <person name="Cannon C."/>
            <person name="Castanera R."/>
            <person name="Culley D."/>
            <person name="Daum C."/>
            <person name="Ezra D."/>
            <person name="Gonzalez J."/>
            <person name="Henrissat B."/>
            <person name="Kuo A."/>
            <person name="Liang C."/>
            <person name="Lipzen A."/>
            <person name="Lutzoni F."/>
            <person name="Magnuson J."/>
            <person name="Mondo S."/>
            <person name="Nolan M."/>
            <person name="Ohm R."/>
            <person name="Pangilinan J."/>
            <person name="Park H.-J."/>
            <person name="Ramirez L."/>
            <person name="Alfaro M."/>
            <person name="Sun H."/>
            <person name="Tritt A."/>
            <person name="Yoshinaga Y."/>
            <person name="Zwiers L.-H."/>
            <person name="Turgeon B."/>
            <person name="Goodwin S."/>
            <person name="Spatafora J."/>
            <person name="Crous P."/>
            <person name="Grigoriev I."/>
        </authorList>
    </citation>
    <scope>NUCLEOTIDE SEQUENCE</scope>
    <source>
        <strain evidence="2 4">CBS 304.34</strain>
    </source>
</reference>
<dbReference type="Proteomes" id="UP000504636">
    <property type="component" value="Unplaced"/>
</dbReference>
<feature type="chain" id="PRO_5044629315" description="Secreted protein" evidence="1">
    <location>
        <begin position="24"/>
        <end position="181"/>
    </location>
</feature>
<evidence type="ECO:0000313" key="2">
    <source>
        <dbReference type="EMBL" id="KAF2811588.1"/>
    </source>
</evidence>
<name>A0A6A6YSQ3_9PEZI</name>
<dbReference type="GeneID" id="54460550"/>
<sequence>MDKPMRMLARLLLTLEYVPMATTCLPRSIFLPASRRIERDRGAWSRVRESLQRRHVAKHSWNPATYENRTTRESGKHTIRDRAWAWESGEELVTRPSEGLSRLLEDIKARPAASQTIEAAFMVGSGNQHSRNQDRMVCWGFPGANTRSSWTMEKWCVEQATRAHFPCYSAELACSVIKRLK</sequence>
<protein>
    <recommendedName>
        <fullName evidence="5">Secreted protein</fullName>
    </recommendedName>
</protein>
<keyword evidence="3" id="KW-1185">Reference proteome</keyword>
<accession>A0A6A6YSQ3</accession>
<dbReference type="EMBL" id="MU003698">
    <property type="protein sequence ID" value="KAF2811588.1"/>
    <property type="molecule type" value="Genomic_DNA"/>
</dbReference>
<reference evidence="4" key="3">
    <citation type="submission" date="2025-04" db="UniProtKB">
        <authorList>
            <consortium name="RefSeq"/>
        </authorList>
    </citation>
    <scope>IDENTIFICATION</scope>
    <source>
        <strain evidence="4">CBS 304.34</strain>
    </source>
</reference>